<proteinExistence type="predicted"/>
<feature type="region of interest" description="Disordered" evidence="1">
    <location>
        <begin position="1"/>
        <end position="32"/>
    </location>
</feature>
<sequence>MSGRNDKKIGPIDDGSGGKRQRNEDEEDMGSQQSILKWMRHVPGPLQDIMKKRAELLDNSQIDHNCIASTNSDRFSVAIATVFDDGPWVDMCQYLGMPAMSGMLYGNIKIRSLKHTVQSIVEDDEALAKVPQLLVLIKSVHYVDEEIVAVLHDPTGEVEGYFHRELVEHLGPALVAGVGVLLHKVSVFTPTDAPVTGRRKSYLNITPQNVRQVFISKDPLNGTTTNDTVDIFNKEKEIEFQQESDNDHYNESKTSENELRARQFLQQRTVCDTSAELTFLSQRQVIHRNPPVRADPAAALTTEKKGKHKKSRKNQDEGSGLGKWQWSKLLPKTIDENNDDSAMDSTRAQKRRDLLDAGSHLVSLITKQNAQKRYAVIVMTAKRVCLLRRVIFTCRSSMTEDNSTSTGSVMPMKPVSVRFAPGTVGDTPSISRNSNSGVVIDLTQRSLSLQPHSACNALVNDSKSTMALAGEDEEDEDEDEDW</sequence>
<feature type="domain" description="Homologous recombination OB-fold protein OB-fold" evidence="2">
    <location>
        <begin position="129"/>
        <end position="216"/>
    </location>
</feature>
<name>A0A425C8E9_9STRA</name>
<dbReference type="EMBL" id="QKXF01000269">
    <property type="protein sequence ID" value="RQM13282.1"/>
    <property type="molecule type" value="Genomic_DNA"/>
</dbReference>
<feature type="region of interest" description="Disordered" evidence="1">
    <location>
        <begin position="461"/>
        <end position="482"/>
    </location>
</feature>
<evidence type="ECO:0000259" key="2">
    <source>
        <dbReference type="Pfam" id="PF15072"/>
    </source>
</evidence>
<gene>
    <name evidence="3" type="ORF">DD237_007858</name>
</gene>
<dbReference type="GO" id="GO:0000725">
    <property type="term" value="P:recombinational repair"/>
    <property type="evidence" value="ECO:0007669"/>
    <property type="project" value="InterPro"/>
</dbReference>
<dbReference type="Pfam" id="PF15072">
    <property type="entry name" value="HROB"/>
    <property type="match status" value="1"/>
</dbReference>
<dbReference type="PANTHER" id="PTHR14523:SF1">
    <property type="entry name" value="HOMOLOGOUS RECOMBINATION OB-FOLD PROTEIN"/>
    <property type="match status" value="1"/>
</dbReference>
<dbReference type="Proteomes" id="UP000286097">
    <property type="component" value="Unassembled WGS sequence"/>
</dbReference>
<reference evidence="3 4" key="1">
    <citation type="submission" date="2018-06" db="EMBL/GenBank/DDBJ databases">
        <title>Comparative genomics of downy mildews reveals potential adaptations to biotrophy.</title>
        <authorList>
            <person name="Fletcher K."/>
            <person name="Klosterman S.J."/>
            <person name="Derevnina L."/>
            <person name="Martin F."/>
            <person name="Koike S."/>
            <person name="Reyes Chin-Wo S."/>
            <person name="Mou B."/>
            <person name="Michelmore R."/>
        </authorList>
    </citation>
    <scope>NUCLEOTIDE SEQUENCE [LARGE SCALE GENOMIC DNA]</scope>
    <source>
        <strain evidence="3 4">R13</strain>
    </source>
</reference>
<feature type="region of interest" description="Disordered" evidence="1">
    <location>
        <begin position="289"/>
        <end position="322"/>
    </location>
</feature>
<feature type="compositionally biased region" description="Acidic residues" evidence="1">
    <location>
        <begin position="470"/>
        <end position="482"/>
    </location>
</feature>
<organism evidence="3 4">
    <name type="scientific">Peronospora effusa</name>
    <dbReference type="NCBI Taxonomy" id="542832"/>
    <lineage>
        <taxon>Eukaryota</taxon>
        <taxon>Sar</taxon>
        <taxon>Stramenopiles</taxon>
        <taxon>Oomycota</taxon>
        <taxon>Peronosporomycetes</taxon>
        <taxon>Peronosporales</taxon>
        <taxon>Peronosporaceae</taxon>
        <taxon>Peronospora</taxon>
    </lineage>
</organism>
<dbReference type="VEuPathDB" id="FungiDB:DD237_007858"/>
<dbReference type="AlphaFoldDB" id="A0A425C8E9"/>
<dbReference type="InterPro" id="IPR058570">
    <property type="entry name" value="HROB_OB"/>
</dbReference>
<evidence type="ECO:0000256" key="1">
    <source>
        <dbReference type="SAM" id="MobiDB-lite"/>
    </source>
</evidence>
<evidence type="ECO:0000313" key="3">
    <source>
        <dbReference type="EMBL" id="RQM13282.1"/>
    </source>
</evidence>
<accession>A0A425C8E9</accession>
<evidence type="ECO:0000313" key="4">
    <source>
        <dbReference type="Proteomes" id="UP000286097"/>
    </source>
</evidence>
<feature type="compositionally biased region" description="Basic and acidic residues" evidence="1">
    <location>
        <begin position="1"/>
        <end position="11"/>
    </location>
</feature>
<dbReference type="InterPro" id="IPR028045">
    <property type="entry name" value="HROB"/>
</dbReference>
<protein>
    <recommendedName>
        <fullName evidence="2">Homologous recombination OB-fold protein OB-fold domain-containing protein</fullName>
    </recommendedName>
</protein>
<dbReference type="PANTHER" id="PTHR14523">
    <property type="entry name" value="UNCHARACTERIZED PROTEIN C17ORF53 HOMOLOG"/>
    <property type="match status" value="1"/>
</dbReference>
<comment type="caution">
    <text evidence="3">The sequence shown here is derived from an EMBL/GenBank/DDBJ whole genome shotgun (WGS) entry which is preliminary data.</text>
</comment>